<protein>
    <recommendedName>
        <fullName evidence="2">Beta-lactamase-related domain-containing protein</fullName>
    </recommendedName>
</protein>
<organism evidence="3 4">
    <name type="scientific">Elizabethkingia occulta</name>
    <dbReference type="NCBI Taxonomy" id="1867263"/>
    <lineage>
        <taxon>Bacteria</taxon>
        <taxon>Pseudomonadati</taxon>
        <taxon>Bacteroidota</taxon>
        <taxon>Flavobacteriia</taxon>
        <taxon>Flavobacteriales</taxon>
        <taxon>Weeksellaceae</taxon>
        <taxon>Elizabethkingia</taxon>
    </lineage>
</organism>
<dbReference type="InterPro" id="IPR012338">
    <property type="entry name" value="Beta-lactam/transpept-like"/>
</dbReference>
<comment type="caution">
    <text evidence="3">The sequence shown here is derived from an EMBL/GenBank/DDBJ whole genome shotgun (WGS) entry which is preliminary data.</text>
</comment>
<dbReference type="InterPro" id="IPR001466">
    <property type="entry name" value="Beta-lactam-related"/>
</dbReference>
<dbReference type="Pfam" id="PF00144">
    <property type="entry name" value="Beta-lactamase"/>
    <property type="match status" value="1"/>
</dbReference>
<dbReference type="EMBL" id="MAHX01000002">
    <property type="protein sequence ID" value="OPC69841.1"/>
    <property type="molecule type" value="Genomic_DNA"/>
</dbReference>
<accession>A0A1T3N000</accession>
<sequence>MSISFLGASVRFETKIHKLIQDSVEIIVSQEVAELMKSSGYEMISGALYIRGKTFQFHYGKLSNGKKPDTNTLFEIGSITKTYTGLLLSQAVYDKKVNLDEDIRTYIEGSYPNLIMSNGEPITLRHLITHTSGLPMNINCIGFGQKIEEQLSCFKSFSSIAFFQALKEIKLKDNSHEKYNYSNAGVQLVGYILENTYKLPYKALLEKYIFSRSDEQETYFTIEKVLEKRLSIGKNSEKKLMPLINNGYQYAGGLKSSTSSMLNYIRMYLENDDPVIIQSMNLLKGNMQNGRAYAWNTYNYNQDYKMLYHSGGTLGHSSWIALYPNQKTGLFMVTNIYTNDSQRDLNELSNKIIDRLKKLKKD</sequence>
<dbReference type="SUPFAM" id="SSF56601">
    <property type="entry name" value="beta-lactamase/transpeptidase-like"/>
    <property type="match status" value="1"/>
</dbReference>
<evidence type="ECO:0000256" key="1">
    <source>
        <dbReference type="ARBA" id="ARBA00038473"/>
    </source>
</evidence>
<evidence type="ECO:0000313" key="4">
    <source>
        <dbReference type="Proteomes" id="UP000190813"/>
    </source>
</evidence>
<gene>
    <name evidence="3" type="ORF">BAZ10_18420</name>
</gene>
<dbReference type="RefSeq" id="WP_165689694.1">
    <property type="nucleotide sequence ID" value="NZ_CBCSBR010000070.1"/>
</dbReference>
<feature type="domain" description="Beta-lactamase-related" evidence="2">
    <location>
        <begin position="30"/>
        <end position="344"/>
    </location>
</feature>
<proteinExistence type="inferred from homology"/>
<dbReference type="Gene3D" id="3.40.710.10">
    <property type="entry name" value="DD-peptidase/beta-lactamase superfamily"/>
    <property type="match status" value="1"/>
</dbReference>
<dbReference type="PANTHER" id="PTHR22935:SF95">
    <property type="entry name" value="BETA-LACTAMASE-LIKE 1-RELATED"/>
    <property type="match status" value="1"/>
</dbReference>
<dbReference type="Proteomes" id="UP000190813">
    <property type="component" value="Unassembled WGS sequence"/>
</dbReference>
<keyword evidence="4" id="KW-1185">Reference proteome</keyword>
<evidence type="ECO:0000313" key="3">
    <source>
        <dbReference type="EMBL" id="OPC69841.1"/>
    </source>
</evidence>
<reference evidence="3 4" key="1">
    <citation type="submission" date="2016-06" db="EMBL/GenBank/DDBJ databases">
        <title>Revisiting the taxonomy of the Elizabethkingia Genus based on Whole-Genome Sequencing, Optical Mapping, and MALDI-TOF.</title>
        <authorList>
            <person name="Nicholson A.C."/>
        </authorList>
    </citation>
    <scope>NUCLEOTIDE SEQUENCE [LARGE SCALE GENOMIC DNA]</scope>
    <source>
        <strain evidence="3 4">G4070</strain>
    </source>
</reference>
<comment type="similarity">
    <text evidence="1">Belongs to the beta-lactamase family.</text>
</comment>
<evidence type="ECO:0000259" key="2">
    <source>
        <dbReference type="Pfam" id="PF00144"/>
    </source>
</evidence>
<dbReference type="InterPro" id="IPR051478">
    <property type="entry name" value="Beta-lactamase-like_AB/R"/>
</dbReference>
<dbReference type="PANTHER" id="PTHR22935">
    <property type="entry name" value="PENICILLIN-BINDING PROTEIN"/>
    <property type="match status" value="1"/>
</dbReference>
<dbReference type="AlphaFoldDB" id="A0A1T3N000"/>
<name>A0A1T3N000_9FLAO</name>